<keyword evidence="5 10" id="KW-0812">Transmembrane</keyword>
<evidence type="ECO:0000313" key="12">
    <source>
        <dbReference type="Proteomes" id="UP000315677"/>
    </source>
</evidence>
<dbReference type="InterPro" id="IPR001734">
    <property type="entry name" value="Na/solute_symporter"/>
</dbReference>
<dbReference type="Gene3D" id="1.20.1730.10">
    <property type="entry name" value="Sodium/glucose cotransporter"/>
    <property type="match status" value="1"/>
</dbReference>
<feature type="transmembrane region" description="Helical" evidence="10">
    <location>
        <begin position="6"/>
        <end position="25"/>
    </location>
</feature>
<feature type="transmembrane region" description="Helical" evidence="10">
    <location>
        <begin position="118"/>
        <end position="135"/>
    </location>
</feature>
<keyword evidence="12" id="KW-1185">Reference proteome</keyword>
<evidence type="ECO:0000256" key="3">
    <source>
        <dbReference type="ARBA" id="ARBA00022448"/>
    </source>
</evidence>
<evidence type="ECO:0000256" key="10">
    <source>
        <dbReference type="SAM" id="Phobius"/>
    </source>
</evidence>
<dbReference type="InterPro" id="IPR038377">
    <property type="entry name" value="Na/Glc_symporter_sf"/>
</dbReference>
<dbReference type="PANTHER" id="PTHR48086">
    <property type="entry name" value="SODIUM/PROLINE SYMPORTER-RELATED"/>
    <property type="match status" value="1"/>
</dbReference>
<reference evidence="11 12" key="1">
    <citation type="submission" date="2019-06" db="EMBL/GenBank/DDBJ databases">
        <title>Sequencing the genomes of 1000 actinobacteria strains.</title>
        <authorList>
            <person name="Klenk H.-P."/>
        </authorList>
    </citation>
    <scope>NUCLEOTIDE SEQUENCE [LARGE SCALE GENOMIC DNA]</scope>
    <source>
        <strain evidence="11 12">DSM 45301</strain>
    </source>
</reference>
<evidence type="ECO:0000256" key="1">
    <source>
        <dbReference type="ARBA" id="ARBA00004651"/>
    </source>
</evidence>
<dbReference type="PROSITE" id="PS50283">
    <property type="entry name" value="NA_SOLUT_SYMP_3"/>
    <property type="match status" value="1"/>
</dbReference>
<keyword evidence="6" id="KW-0769">Symport</keyword>
<feature type="transmembrane region" description="Helical" evidence="10">
    <location>
        <begin position="463"/>
        <end position="483"/>
    </location>
</feature>
<evidence type="ECO:0000256" key="8">
    <source>
        <dbReference type="ARBA" id="ARBA00023136"/>
    </source>
</evidence>
<feature type="transmembrane region" description="Helical" evidence="10">
    <location>
        <begin position="341"/>
        <end position="361"/>
    </location>
</feature>
<evidence type="ECO:0000256" key="5">
    <source>
        <dbReference type="ARBA" id="ARBA00022692"/>
    </source>
</evidence>
<organism evidence="11 12">
    <name type="scientific">Pseudonocardia kunmingensis</name>
    <dbReference type="NCBI Taxonomy" id="630975"/>
    <lineage>
        <taxon>Bacteria</taxon>
        <taxon>Bacillati</taxon>
        <taxon>Actinomycetota</taxon>
        <taxon>Actinomycetes</taxon>
        <taxon>Pseudonocardiales</taxon>
        <taxon>Pseudonocardiaceae</taxon>
        <taxon>Pseudonocardia</taxon>
    </lineage>
</organism>
<dbReference type="InterPro" id="IPR050277">
    <property type="entry name" value="Sodium:Solute_Symporter"/>
</dbReference>
<gene>
    <name evidence="11" type="ORF">FB558_3036</name>
</gene>
<comment type="similarity">
    <text evidence="2 9">Belongs to the sodium:solute symporter (SSF) (TC 2.A.21) family.</text>
</comment>
<dbReference type="GO" id="GO:0015293">
    <property type="term" value="F:symporter activity"/>
    <property type="evidence" value="ECO:0007669"/>
    <property type="project" value="UniProtKB-KW"/>
</dbReference>
<feature type="transmembrane region" description="Helical" evidence="10">
    <location>
        <begin position="155"/>
        <end position="173"/>
    </location>
</feature>
<dbReference type="EMBL" id="VFPA01000001">
    <property type="protein sequence ID" value="TQM16228.1"/>
    <property type="molecule type" value="Genomic_DNA"/>
</dbReference>
<dbReference type="Proteomes" id="UP000315677">
    <property type="component" value="Unassembled WGS sequence"/>
</dbReference>
<dbReference type="RefSeq" id="WP_211366412.1">
    <property type="nucleotide sequence ID" value="NZ_VFPA01000001.1"/>
</dbReference>
<evidence type="ECO:0000256" key="7">
    <source>
        <dbReference type="ARBA" id="ARBA00022989"/>
    </source>
</evidence>
<evidence type="ECO:0000313" key="11">
    <source>
        <dbReference type="EMBL" id="TQM16228.1"/>
    </source>
</evidence>
<feature type="transmembrane region" description="Helical" evidence="10">
    <location>
        <begin position="185"/>
        <end position="205"/>
    </location>
</feature>
<feature type="transmembrane region" description="Helical" evidence="10">
    <location>
        <begin position="391"/>
        <end position="424"/>
    </location>
</feature>
<evidence type="ECO:0000256" key="9">
    <source>
        <dbReference type="RuleBase" id="RU362091"/>
    </source>
</evidence>
<accession>A0A543E3Q2</accession>
<name>A0A543E3Q2_9PSEU</name>
<keyword evidence="8 10" id="KW-0472">Membrane</keyword>
<dbReference type="CDD" id="cd11480">
    <property type="entry name" value="SLC5sbd_u4"/>
    <property type="match status" value="1"/>
</dbReference>
<dbReference type="PANTHER" id="PTHR48086:SF6">
    <property type="entry name" value="CATION_ACETATE SYMPORTER ACTP"/>
    <property type="match status" value="1"/>
</dbReference>
<evidence type="ECO:0000256" key="4">
    <source>
        <dbReference type="ARBA" id="ARBA00022475"/>
    </source>
</evidence>
<dbReference type="GO" id="GO:0005886">
    <property type="term" value="C:plasma membrane"/>
    <property type="evidence" value="ECO:0007669"/>
    <property type="project" value="UniProtKB-SubCell"/>
</dbReference>
<feature type="transmembrane region" description="Helical" evidence="10">
    <location>
        <begin position="524"/>
        <end position="542"/>
    </location>
</feature>
<keyword evidence="4" id="KW-1003">Cell membrane</keyword>
<sequence length="583" mass="60709">MTTVGLIALVAMAMVALASAVIGSLGVRMARSTSDFFVASRTVGTVANAGAISGEYLSAASFLGIAGLILRDGVDALWYPVGYTAGYLALVLFVSAPLRRSGAYTVPDFAEFRLRSAALRRVCAVFVVVIGWLYVLPQLQGAGLTVTTVTGLPAWSGATVAAFVVVATVVLGGMRSITFVQAFQYWLKLTALLLPAIIGAAFFVGDQRSFGREAPPEFPADTSVDIRTDVVLQVDVPVVFTATGVVDGVRVHDDPLRWESGRHTVAAESELVFSAGSAVPVVAGAPVSDSTWISPFPDGREHGLLATYSLIIALFLGTMGLPHVLVRFYTNPDGRTARRSAVFVLALLGGFYLAVTLLGALSRLYTPQLLVSGETDAAVLLLPSAILGSGWAGALLGALVAAGAWAAFLSTSSGLVVSVAGVLSTDIFGSSRVRDFRLSAVIAGAVPLALAVGVTRLDFSEAVALVFAVAASTFCPLLVLGIWWRGLTAVGGIAGVLVGGLSSAVAVAVSLAGYGGSGWLGVLLYRPALATVPAAFLTMIVVSRLTARQRPLDADQVLLRLHAPERLGLSRDRLEERQQRPIL</sequence>
<comment type="caution">
    <text evidence="11">The sequence shown here is derived from an EMBL/GenBank/DDBJ whole genome shotgun (WGS) entry which is preliminary data.</text>
</comment>
<dbReference type="GO" id="GO:0006847">
    <property type="term" value="P:plasma membrane acetate transport"/>
    <property type="evidence" value="ECO:0007669"/>
    <property type="project" value="TreeGrafter"/>
</dbReference>
<feature type="transmembrane region" description="Helical" evidence="10">
    <location>
        <begin position="46"/>
        <end position="70"/>
    </location>
</feature>
<comment type="subcellular location">
    <subcellularLocation>
        <location evidence="1">Cell membrane</location>
        <topology evidence="1">Multi-pass membrane protein</topology>
    </subcellularLocation>
</comment>
<feature type="transmembrane region" description="Helical" evidence="10">
    <location>
        <begin position="490"/>
        <end position="512"/>
    </location>
</feature>
<dbReference type="AlphaFoldDB" id="A0A543E3Q2"/>
<keyword evidence="7 10" id="KW-1133">Transmembrane helix</keyword>
<evidence type="ECO:0000256" key="6">
    <source>
        <dbReference type="ARBA" id="ARBA00022847"/>
    </source>
</evidence>
<proteinExistence type="inferred from homology"/>
<dbReference type="Pfam" id="PF00474">
    <property type="entry name" value="SSF"/>
    <property type="match status" value="2"/>
</dbReference>
<feature type="transmembrane region" description="Helical" evidence="10">
    <location>
        <begin position="76"/>
        <end position="98"/>
    </location>
</feature>
<evidence type="ECO:0000256" key="2">
    <source>
        <dbReference type="ARBA" id="ARBA00006434"/>
    </source>
</evidence>
<keyword evidence="3" id="KW-0813">Transport</keyword>
<protein>
    <submittedName>
        <fullName evidence="11">Sodium:solute symporter family protein</fullName>
    </submittedName>
</protein>
<feature type="transmembrane region" description="Helical" evidence="10">
    <location>
        <begin position="305"/>
        <end position="329"/>
    </location>
</feature>
<dbReference type="GO" id="GO:0015123">
    <property type="term" value="F:acetate transmembrane transporter activity"/>
    <property type="evidence" value="ECO:0007669"/>
    <property type="project" value="TreeGrafter"/>
</dbReference>